<keyword evidence="1" id="KW-1133">Transmembrane helix</keyword>
<reference evidence="2 3" key="1">
    <citation type="submission" date="2019-04" db="EMBL/GenBank/DDBJ databases">
        <title>Chitiniphilus eburnea sp. nov., a novel chitinolytic bacterium isolated from aquaculture sludge.</title>
        <authorList>
            <person name="Sheng M."/>
        </authorList>
    </citation>
    <scope>NUCLEOTIDE SEQUENCE [LARGE SCALE GENOMIC DNA]</scope>
    <source>
        <strain evidence="2 3">HX-2-15</strain>
    </source>
</reference>
<dbReference type="EMBL" id="SUMF01000020">
    <property type="protein sequence ID" value="TJZ69758.1"/>
    <property type="molecule type" value="Genomic_DNA"/>
</dbReference>
<protein>
    <submittedName>
        <fullName evidence="2">Uncharacterized protein</fullName>
    </submittedName>
</protein>
<evidence type="ECO:0000256" key="1">
    <source>
        <dbReference type="SAM" id="Phobius"/>
    </source>
</evidence>
<feature type="transmembrane region" description="Helical" evidence="1">
    <location>
        <begin position="45"/>
        <end position="73"/>
    </location>
</feature>
<dbReference type="Proteomes" id="UP000310016">
    <property type="component" value="Unassembled WGS sequence"/>
</dbReference>
<dbReference type="RefSeq" id="WP_136774195.1">
    <property type="nucleotide sequence ID" value="NZ_SUMF01000020.1"/>
</dbReference>
<feature type="transmembrane region" description="Helical" evidence="1">
    <location>
        <begin position="113"/>
        <end position="136"/>
    </location>
</feature>
<proteinExistence type="predicted"/>
<sequence length="156" mass="16979">MSRETIFSDRLVLWFVGIGALLALALPTIQFALEGYSLANVTGEVLFFAALAAATGALLGLLVFGATVPLLAWVQYFRVQRGLSWFEAVAMVVGGLALAASLAYGAAWLRFQYGWAATIWAVLVAIGLICTPFYIIRQRKLGKHIRTIDGTSRRLK</sequence>
<evidence type="ECO:0000313" key="2">
    <source>
        <dbReference type="EMBL" id="TJZ69758.1"/>
    </source>
</evidence>
<evidence type="ECO:0000313" key="3">
    <source>
        <dbReference type="Proteomes" id="UP000310016"/>
    </source>
</evidence>
<dbReference type="AlphaFoldDB" id="A0A4V5MRN5"/>
<gene>
    <name evidence="2" type="ORF">FAZ21_14665</name>
</gene>
<name>A0A4V5MRN5_9NEIS</name>
<keyword evidence="1" id="KW-0812">Transmembrane</keyword>
<feature type="transmembrane region" description="Helical" evidence="1">
    <location>
        <begin position="12"/>
        <end position="33"/>
    </location>
</feature>
<accession>A0A4V5MRN5</accession>
<keyword evidence="1" id="KW-0472">Membrane</keyword>
<keyword evidence="3" id="KW-1185">Reference proteome</keyword>
<comment type="caution">
    <text evidence="2">The sequence shown here is derived from an EMBL/GenBank/DDBJ whole genome shotgun (WGS) entry which is preliminary data.</text>
</comment>
<organism evidence="2 3">
    <name type="scientific">Chitiniphilus eburneus</name>
    <dbReference type="NCBI Taxonomy" id="2571148"/>
    <lineage>
        <taxon>Bacteria</taxon>
        <taxon>Pseudomonadati</taxon>
        <taxon>Pseudomonadota</taxon>
        <taxon>Betaproteobacteria</taxon>
        <taxon>Neisseriales</taxon>
        <taxon>Chitinibacteraceae</taxon>
        <taxon>Chitiniphilus</taxon>
    </lineage>
</organism>
<feature type="transmembrane region" description="Helical" evidence="1">
    <location>
        <begin position="85"/>
        <end position="107"/>
    </location>
</feature>